<keyword evidence="1" id="KW-0472">Membrane</keyword>
<evidence type="ECO:0000313" key="3">
    <source>
        <dbReference type="Proteomes" id="UP000035661"/>
    </source>
</evidence>
<dbReference type="Proteomes" id="UP000035661">
    <property type="component" value="Chromosome"/>
</dbReference>
<proteinExistence type="predicted"/>
<feature type="transmembrane region" description="Helical" evidence="1">
    <location>
        <begin position="230"/>
        <end position="252"/>
    </location>
</feature>
<feature type="transmembrane region" description="Helical" evidence="1">
    <location>
        <begin position="161"/>
        <end position="186"/>
    </location>
</feature>
<feature type="transmembrane region" description="Helical" evidence="1">
    <location>
        <begin position="75"/>
        <end position="98"/>
    </location>
</feature>
<organism evidence="2 3">
    <name type="scientific">Spiroplasma eriocheiris</name>
    <dbReference type="NCBI Taxonomy" id="315358"/>
    <lineage>
        <taxon>Bacteria</taxon>
        <taxon>Bacillati</taxon>
        <taxon>Mycoplasmatota</taxon>
        <taxon>Mollicutes</taxon>
        <taxon>Entomoplasmatales</taxon>
        <taxon>Spiroplasmataceae</taxon>
        <taxon>Spiroplasma</taxon>
    </lineage>
</organism>
<evidence type="ECO:0000313" key="2">
    <source>
        <dbReference type="EMBL" id="AKM54168.1"/>
    </source>
</evidence>
<feature type="transmembrane region" description="Helical" evidence="1">
    <location>
        <begin position="198"/>
        <end position="218"/>
    </location>
</feature>
<evidence type="ECO:0000256" key="1">
    <source>
        <dbReference type="SAM" id="Phobius"/>
    </source>
</evidence>
<feature type="transmembrane region" description="Helical" evidence="1">
    <location>
        <begin position="44"/>
        <end position="63"/>
    </location>
</feature>
<feature type="transmembrane region" description="Helical" evidence="1">
    <location>
        <begin position="118"/>
        <end position="149"/>
    </location>
</feature>
<keyword evidence="1" id="KW-0812">Transmembrane</keyword>
<dbReference type="KEGG" id="seri:SERIO_v1c05970"/>
<reference evidence="3" key="2">
    <citation type="submission" date="2015-06" db="EMBL/GenBank/DDBJ databases">
        <title>Complete genome sequence of Spiroplasma eriocheiris TDA-040725-5 (DSM 21848).</title>
        <authorList>
            <person name="Lo W.-S."/>
            <person name="Kuo C.-H."/>
        </authorList>
    </citation>
    <scope>NUCLEOTIDE SEQUENCE [LARGE SCALE GENOMIC DNA]</scope>
    <source>
        <strain evidence="3">TDA-040725-5</strain>
    </source>
</reference>
<dbReference type="EMBL" id="CP011856">
    <property type="protein sequence ID" value="AKM54168.1"/>
    <property type="molecule type" value="Genomic_DNA"/>
</dbReference>
<sequence>MKNEQKVEQNTLIKKKINKSLVTENVNIFALYFFFLNYLKRQKIVFVIAVILIPIGITLDAILNNPRISAGSISLGIGISFIATAASCSMYMMLGFLIDLKVSIVYKRIGLLGIKPFGFILMASLYCVTLVAVSDILVLITSLITVGVLGFDFSLIYDLTLLLFFIVSIFTMFCVMGILLFTVVLINSRTIQSLVTGILSVIFIGGSFAVASWIPLLFGHNYQQIFTSSLGIGIFFIIIIGLSIIGFIFYYLTLWLFKWDN</sequence>
<name>A0A0H3XHI3_9MOLU</name>
<dbReference type="STRING" id="315358.SERIO_v1c05970"/>
<dbReference type="PATRIC" id="fig|743698.3.peg.597"/>
<dbReference type="AlphaFoldDB" id="A0A0H3XHI3"/>
<protein>
    <submittedName>
        <fullName evidence="2">Uncharacterized protein</fullName>
    </submittedName>
</protein>
<keyword evidence="3" id="KW-1185">Reference proteome</keyword>
<gene>
    <name evidence="2" type="ORF">SERIO_v1c05970</name>
</gene>
<feature type="transmembrane region" description="Helical" evidence="1">
    <location>
        <begin position="21"/>
        <end position="38"/>
    </location>
</feature>
<reference evidence="2 3" key="1">
    <citation type="journal article" date="2015" name="Genome Biol. Evol.">
        <title>Found and Lost: The Fates of Horizontally Acquired Genes in Arthropod-Symbiotic Spiroplasma.</title>
        <authorList>
            <person name="Lo W.S."/>
            <person name="Gasparich G.E."/>
            <person name="Kuo C.H."/>
        </authorList>
    </citation>
    <scope>NUCLEOTIDE SEQUENCE [LARGE SCALE GENOMIC DNA]</scope>
    <source>
        <strain evidence="3">TDA-040725-5</strain>
    </source>
</reference>
<dbReference type="RefSeq" id="WP_047791402.1">
    <property type="nucleotide sequence ID" value="NZ_CP011856.1"/>
</dbReference>
<keyword evidence="1" id="KW-1133">Transmembrane helix</keyword>
<accession>A0A0H3XHI3</accession>